<proteinExistence type="predicted"/>
<evidence type="ECO:0000313" key="3">
    <source>
        <dbReference type="Proteomes" id="UP000799118"/>
    </source>
</evidence>
<dbReference type="InterPro" id="IPR032675">
    <property type="entry name" value="LRR_dom_sf"/>
</dbReference>
<dbReference type="SUPFAM" id="SSF52047">
    <property type="entry name" value="RNI-like"/>
    <property type="match status" value="1"/>
</dbReference>
<dbReference type="Gene3D" id="3.80.10.10">
    <property type="entry name" value="Ribonuclease Inhibitor"/>
    <property type="match status" value="1"/>
</dbReference>
<reference evidence="2" key="1">
    <citation type="journal article" date="2019" name="Environ. Microbiol.">
        <title>Fungal ecological strategies reflected in gene transcription - a case study of two litter decomposers.</title>
        <authorList>
            <person name="Barbi F."/>
            <person name="Kohler A."/>
            <person name="Barry K."/>
            <person name="Baskaran P."/>
            <person name="Daum C."/>
            <person name="Fauchery L."/>
            <person name="Ihrmark K."/>
            <person name="Kuo A."/>
            <person name="LaButti K."/>
            <person name="Lipzen A."/>
            <person name="Morin E."/>
            <person name="Grigoriev I.V."/>
            <person name="Henrissat B."/>
            <person name="Lindahl B."/>
            <person name="Martin F."/>
        </authorList>
    </citation>
    <scope>NUCLEOTIDE SEQUENCE</scope>
    <source>
        <strain evidence="2">JB14</strain>
    </source>
</reference>
<dbReference type="EMBL" id="ML769391">
    <property type="protein sequence ID" value="KAE9408353.1"/>
    <property type="molecule type" value="Genomic_DNA"/>
</dbReference>
<keyword evidence="3" id="KW-1185">Reference proteome</keyword>
<dbReference type="AlphaFoldDB" id="A0A6A4IF50"/>
<gene>
    <name evidence="2" type="ORF">BT96DRAFT_1013436</name>
</gene>
<evidence type="ECO:0000256" key="1">
    <source>
        <dbReference type="SAM" id="Coils"/>
    </source>
</evidence>
<dbReference type="OrthoDB" id="3022400at2759"/>
<protein>
    <submittedName>
        <fullName evidence="2">Uncharacterized protein</fullName>
    </submittedName>
</protein>
<keyword evidence="1" id="KW-0175">Coiled coil</keyword>
<evidence type="ECO:0000313" key="2">
    <source>
        <dbReference type="EMBL" id="KAE9408353.1"/>
    </source>
</evidence>
<feature type="coiled-coil region" evidence="1">
    <location>
        <begin position="4"/>
        <end position="38"/>
    </location>
</feature>
<dbReference type="Gene3D" id="1.20.1280.50">
    <property type="match status" value="1"/>
</dbReference>
<organism evidence="2 3">
    <name type="scientific">Gymnopus androsaceus JB14</name>
    <dbReference type="NCBI Taxonomy" id="1447944"/>
    <lineage>
        <taxon>Eukaryota</taxon>
        <taxon>Fungi</taxon>
        <taxon>Dikarya</taxon>
        <taxon>Basidiomycota</taxon>
        <taxon>Agaricomycotina</taxon>
        <taxon>Agaricomycetes</taxon>
        <taxon>Agaricomycetidae</taxon>
        <taxon>Agaricales</taxon>
        <taxon>Marasmiineae</taxon>
        <taxon>Omphalotaceae</taxon>
        <taxon>Gymnopus</taxon>
    </lineage>
</organism>
<name>A0A6A4IF50_9AGAR</name>
<sequence length="516" mass="58923">MASRQEVENMLSLADQDSKDYEAELVRLRSQITHIEAQQVSLENHKRQLRSLISPLRRLPNETLARIFEFTCKENLLQEFPWHDVESAPLTKLSSPVITYLPTMAISAVCSRWRQVALSYPGLWSNLKVEICMTSNQSDIDGFIATLDRHLEMSGNSPLNLDLNIQGKPLQARWGAEPLALVHLTRHVHRWKKFKYMGEHTLTSYGIHFGLQYPKYPILADLNLEARHDSIPSTDLNRFEYAPNLRALSTDAFFRSAIPYHQLQWAELGISSQKSMEDVLQKCPSLTSLELTGIREIPEIPESPSTWRNIVSLVACEFTPESVFRMVFSCFNFPFLHHLHIYQNPQCHFPPWPRKAFDSFISKSACVITTFIIYNVALSDEDAIAALRIMPSLKDFKISDTELKSHSPITAQLISSLCCVAENQPTGSIVHLVPKLRHICLLFGGEIFDDLAFVRMVQSRWLPDSEYATMIGMNCLRSVVLKFSKREVEEEVYRPLQDLDRMGMMVVIAGTNGIKI</sequence>
<accession>A0A6A4IF50</accession>
<dbReference type="Proteomes" id="UP000799118">
    <property type="component" value="Unassembled WGS sequence"/>
</dbReference>